<comment type="similarity">
    <text evidence="1">Belongs to the metallo-beta-lactamase superfamily.</text>
</comment>
<dbReference type="RefSeq" id="WP_075798471.1">
    <property type="nucleotide sequence ID" value="NZ_CP015583.1"/>
</dbReference>
<dbReference type="Proteomes" id="UP000185494">
    <property type="component" value="Chromosome 1"/>
</dbReference>
<dbReference type="CDD" id="cd07720">
    <property type="entry name" value="OPHC2-like_MBL-fold"/>
    <property type="match status" value="1"/>
</dbReference>
<evidence type="ECO:0000313" key="6">
    <source>
        <dbReference type="EMBL" id="APT57647.1"/>
    </source>
</evidence>
<feature type="domain" description="Metallo-beta-lactamase" evidence="5">
    <location>
        <begin position="52"/>
        <end position="256"/>
    </location>
</feature>
<evidence type="ECO:0000256" key="4">
    <source>
        <dbReference type="ARBA" id="ARBA00022833"/>
    </source>
</evidence>
<accession>A0A1L7AFR9</accession>
<dbReference type="SMART" id="SM00849">
    <property type="entry name" value="Lactamase_B"/>
    <property type="match status" value="1"/>
</dbReference>
<dbReference type="GO" id="GO:0046872">
    <property type="term" value="F:metal ion binding"/>
    <property type="evidence" value="ECO:0007669"/>
    <property type="project" value="UniProtKB-KW"/>
</dbReference>
<keyword evidence="4" id="KW-0862">Zinc</keyword>
<keyword evidence="2" id="KW-0479">Metal-binding</keyword>
<dbReference type="Pfam" id="PF00753">
    <property type="entry name" value="Lactamase_B"/>
    <property type="match status" value="1"/>
</dbReference>
<dbReference type="InterPro" id="IPR051013">
    <property type="entry name" value="MBL_superfamily_lactonases"/>
</dbReference>
<dbReference type="AlphaFoldDB" id="A0A1L7AFR9"/>
<evidence type="ECO:0000256" key="3">
    <source>
        <dbReference type="ARBA" id="ARBA00022801"/>
    </source>
</evidence>
<dbReference type="Gene3D" id="3.60.15.10">
    <property type="entry name" value="Ribonuclease Z/Hydroxyacylglutathione hydrolase-like"/>
    <property type="match status" value="1"/>
</dbReference>
<gene>
    <name evidence="6" type="ORF">RGI145_11560</name>
</gene>
<protein>
    <submittedName>
        <fullName evidence="6">MBL fold metallo-hydrolase</fullName>
    </submittedName>
</protein>
<dbReference type="SUPFAM" id="SSF56281">
    <property type="entry name" value="Metallo-hydrolase/oxidoreductase"/>
    <property type="match status" value="1"/>
</dbReference>
<organism evidence="6 7">
    <name type="scientific">Roseomonas gilardii</name>
    <dbReference type="NCBI Taxonomy" id="257708"/>
    <lineage>
        <taxon>Bacteria</taxon>
        <taxon>Pseudomonadati</taxon>
        <taxon>Pseudomonadota</taxon>
        <taxon>Alphaproteobacteria</taxon>
        <taxon>Acetobacterales</taxon>
        <taxon>Roseomonadaceae</taxon>
        <taxon>Roseomonas</taxon>
    </lineage>
</organism>
<sequence length="275" mass="28831">MTDDSRRIGDRQVTLLSDGVFELPPDVVVHPGGAEARDLALGAGRDTAMRIDVNAFLLRGPDGVTLVDAGTGHAWGPGLGHARAALERHGIAPGQVDRVLLTHIHGDHALGLLDDMEPWLPGAEILAPERDLAFFTDAAAREATPPERRGGFGIAEKLVRAYAGRLRGVPAGEVLPGIELLPLPGHTPGHAGYLLQGDGAGDSLLLWGDLLHLSGPQSADPELSVIYDLDPAEARLSRGAGLERAVSSGWLVAGGHVTGFNRVGREGARFRMVAG</sequence>
<dbReference type="InterPro" id="IPR036866">
    <property type="entry name" value="RibonucZ/Hydroxyglut_hydro"/>
</dbReference>
<evidence type="ECO:0000259" key="5">
    <source>
        <dbReference type="SMART" id="SM00849"/>
    </source>
</evidence>
<dbReference type="PANTHER" id="PTHR42978:SF6">
    <property type="entry name" value="QUORUM-QUENCHING LACTONASE YTNP-RELATED"/>
    <property type="match status" value="1"/>
</dbReference>
<evidence type="ECO:0000313" key="7">
    <source>
        <dbReference type="Proteomes" id="UP000185494"/>
    </source>
</evidence>
<dbReference type="KEGG" id="rgi:RGI145_11560"/>
<dbReference type="STRING" id="257708.RGI145_11560"/>
<evidence type="ECO:0000256" key="2">
    <source>
        <dbReference type="ARBA" id="ARBA00022723"/>
    </source>
</evidence>
<name>A0A1L7AFR9_9PROT</name>
<dbReference type="GO" id="GO:0016787">
    <property type="term" value="F:hydrolase activity"/>
    <property type="evidence" value="ECO:0007669"/>
    <property type="project" value="UniProtKB-KW"/>
</dbReference>
<reference evidence="6 7" key="1">
    <citation type="submission" date="2016-05" db="EMBL/GenBank/DDBJ databases">
        <title>Complete Genome and Methylome Analysis of Psychrotrophic Bacterial Isolates from Antarctic Lake Untersee.</title>
        <authorList>
            <person name="Fomenkov A."/>
            <person name="Akimov V.N."/>
            <person name="Vasilyeva L.V."/>
            <person name="Andersen D."/>
            <person name="Vincze T."/>
            <person name="Roberts R.J."/>
        </authorList>
    </citation>
    <scope>NUCLEOTIDE SEQUENCE [LARGE SCALE GENOMIC DNA]</scope>
    <source>
        <strain evidence="6 7">U14-5</strain>
    </source>
</reference>
<keyword evidence="3 6" id="KW-0378">Hydrolase</keyword>
<dbReference type="EMBL" id="CP015583">
    <property type="protein sequence ID" value="APT57647.1"/>
    <property type="molecule type" value="Genomic_DNA"/>
</dbReference>
<dbReference type="PANTHER" id="PTHR42978">
    <property type="entry name" value="QUORUM-QUENCHING LACTONASE YTNP-RELATED-RELATED"/>
    <property type="match status" value="1"/>
</dbReference>
<evidence type="ECO:0000256" key="1">
    <source>
        <dbReference type="ARBA" id="ARBA00007749"/>
    </source>
</evidence>
<proteinExistence type="inferred from homology"/>
<dbReference type="InterPro" id="IPR001279">
    <property type="entry name" value="Metallo-B-lactamas"/>
</dbReference>